<keyword evidence="2" id="KW-1185">Reference proteome</keyword>
<evidence type="ECO:0000313" key="1">
    <source>
        <dbReference type="EMBL" id="MFM9328850.1"/>
    </source>
</evidence>
<dbReference type="Proteomes" id="UP001631969">
    <property type="component" value="Unassembled WGS sequence"/>
</dbReference>
<reference evidence="1" key="1">
    <citation type="submission" date="2024-12" db="EMBL/GenBank/DDBJ databases">
        <authorList>
            <person name="Wu N."/>
        </authorList>
    </citation>
    <scope>NUCLEOTIDE SEQUENCE</scope>
    <source>
        <strain evidence="1">P15</strain>
    </source>
</reference>
<sequence>MECPWCYKEMEPVHDRCPHCKTAIFLPEEAVLEAESGELEGKETGEERDPTDRVEDIIASRFRCTKCGGRSSSIQEVAMTGTGLSKLLDIQHHHYLFVSCTDCGFVEIYDPNILRGKKSGELGSTLDFFFG</sequence>
<accession>A0ACC7NXF3</accession>
<organism evidence="1 2">
    <name type="scientific">Paenibacillus mesotrionivorans</name>
    <dbReference type="NCBI Taxonomy" id="3160968"/>
    <lineage>
        <taxon>Bacteria</taxon>
        <taxon>Bacillati</taxon>
        <taxon>Bacillota</taxon>
        <taxon>Bacilli</taxon>
        <taxon>Bacillales</taxon>
        <taxon>Paenibacillaceae</taxon>
        <taxon>Paenibacillus</taxon>
    </lineage>
</organism>
<protein>
    <submittedName>
        <fullName evidence="1">Zinc ribbon domain-containing protein</fullName>
    </submittedName>
</protein>
<name>A0ACC7NXF3_9BACL</name>
<gene>
    <name evidence="1" type="ORF">ACI1P1_11160</name>
</gene>
<dbReference type="EMBL" id="JBJURJ010000006">
    <property type="protein sequence ID" value="MFM9328850.1"/>
    <property type="molecule type" value="Genomic_DNA"/>
</dbReference>
<comment type="caution">
    <text evidence="1">The sequence shown here is derived from an EMBL/GenBank/DDBJ whole genome shotgun (WGS) entry which is preliminary data.</text>
</comment>
<proteinExistence type="predicted"/>
<evidence type="ECO:0000313" key="2">
    <source>
        <dbReference type="Proteomes" id="UP001631969"/>
    </source>
</evidence>